<name>A0A0C1C8N9_9BACT</name>
<organism evidence="2 3">
    <name type="scientific">Parachlamydia acanthamoebae</name>
    <dbReference type="NCBI Taxonomy" id="83552"/>
    <lineage>
        <taxon>Bacteria</taxon>
        <taxon>Pseudomonadati</taxon>
        <taxon>Chlamydiota</taxon>
        <taxon>Chlamydiia</taxon>
        <taxon>Parachlamydiales</taxon>
        <taxon>Parachlamydiaceae</taxon>
        <taxon>Parachlamydia</taxon>
    </lineage>
</organism>
<dbReference type="RefSeq" id="WP_006340113.1">
    <property type="nucleotide sequence ID" value="NZ_BAWW01000008.1"/>
</dbReference>
<proteinExistence type="predicted"/>
<evidence type="ECO:0000313" key="3">
    <source>
        <dbReference type="Proteomes" id="UP000031307"/>
    </source>
</evidence>
<evidence type="ECO:0000256" key="1">
    <source>
        <dbReference type="SAM" id="SignalP"/>
    </source>
</evidence>
<evidence type="ECO:0000313" key="2">
    <source>
        <dbReference type="EMBL" id="KIA77415.1"/>
    </source>
</evidence>
<feature type="chain" id="PRO_5002142721" evidence="1">
    <location>
        <begin position="26"/>
        <end position="262"/>
    </location>
</feature>
<keyword evidence="1" id="KW-0732">Signal</keyword>
<reference evidence="2 3" key="1">
    <citation type="journal article" date="2014" name="Mol. Biol. Evol.">
        <title>Massive expansion of Ubiquitination-related gene families within the Chlamydiae.</title>
        <authorList>
            <person name="Domman D."/>
            <person name="Collingro A."/>
            <person name="Lagkouvardos I."/>
            <person name="Gehre L."/>
            <person name="Weinmaier T."/>
            <person name="Rattei T."/>
            <person name="Subtil A."/>
            <person name="Horn M."/>
        </authorList>
    </citation>
    <scope>NUCLEOTIDE SEQUENCE [LARGE SCALE GENOMIC DNA]</scope>
    <source>
        <strain evidence="2 3">OEW1</strain>
    </source>
</reference>
<dbReference type="OMA" id="NTHWIVA"/>
<gene>
    <name evidence="2" type="ORF">DB43_GI00150</name>
</gene>
<comment type="caution">
    <text evidence="2">The sequence shown here is derived from an EMBL/GenBank/DDBJ whole genome shotgun (WGS) entry which is preliminary data.</text>
</comment>
<dbReference type="PATRIC" id="fig|83552.4.peg.1443"/>
<feature type="signal peptide" evidence="1">
    <location>
        <begin position="1"/>
        <end position="25"/>
    </location>
</feature>
<sequence>MKVFLKNSSTALVCTLLTFSGALQATTVQPEEIEPPKEHIVVGSRPFSLVDHITLQEERAAEEGEVNEITSEQEEVASETKIDEEGNELQAKFFPFTTSNLTTTHPGIYQNPLAVSPLGDTVELSDGSIWSVQASDRYKTFNWLTSDQIIIRPNHNWLSIYQYNLVNLNTKKTVAANLSLGPIYNGVNTHWIVAIDYVNYQVCLEDGTVWKMKKSDRIAFNKWIVNDTVIIGVNDGYFSSKSSPNILINVNVLNNARGAVMY</sequence>
<dbReference type="EMBL" id="JSAM01000078">
    <property type="protein sequence ID" value="KIA77415.1"/>
    <property type="molecule type" value="Genomic_DNA"/>
</dbReference>
<dbReference type="Proteomes" id="UP000031307">
    <property type="component" value="Unassembled WGS sequence"/>
</dbReference>
<protein>
    <submittedName>
        <fullName evidence="2">Uncharacterized protein</fullName>
    </submittedName>
</protein>
<dbReference type="AlphaFoldDB" id="A0A0C1C8N9"/>
<accession>A0A0C1C8N9</accession>